<feature type="domain" description="FAD-binding" evidence="6">
    <location>
        <begin position="7"/>
        <end position="346"/>
    </location>
</feature>
<dbReference type="Proteomes" id="UP000679352">
    <property type="component" value="Chromosome"/>
</dbReference>
<dbReference type="SUPFAM" id="SSF51905">
    <property type="entry name" value="FAD/NAD(P)-binding domain"/>
    <property type="match status" value="1"/>
</dbReference>
<dbReference type="PANTHER" id="PTHR13789">
    <property type="entry name" value="MONOOXYGENASE"/>
    <property type="match status" value="1"/>
</dbReference>
<keyword evidence="4" id="KW-0560">Oxidoreductase</keyword>
<dbReference type="RefSeq" id="WP_215504408.1">
    <property type="nucleotide sequence ID" value="NZ_CP076361.1"/>
</dbReference>
<accession>A0A975P7B3</accession>
<organism evidence="7 8">
    <name type="scientific">Gemmobacter fulvus</name>
    <dbReference type="NCBI Taxonomy" id="2840474"/>
    <lineage>
        <taxon>Bacteria</taxon>
        <taxon>Pseudomonadati</taxon>
        <taxon>Pseudomonadota</taxon>
        <taxon>Alphaproteobacteria</taxon>
        <taxon>Rhodobacterales</taxon>
        <taxon>Paracoccaceae</taxon>
        <taxon>Gemmobacter</taxon>
    </lineage>
</organism>
<evidence type="ECO:0000256" key="3">
    <source>
        <dbReference type="ARBA" id="ARBA00022827"/>
    </source>
</evidence>
<evidence type="ECO:0000313" key="7">
    <source>
        <dbReference type="EMBL" id="QWK90343.1"/>
    </source>
</evidence>
<comment type="cofactor">
    <cofactor evidence="1">
        <name>FAD</name>
        <dbReference type="ChEBI" id="CHEBI:57692"/>
    </cofactor>
</comment>
<dbReference type="GO" id="GO:0071949">
    <property type="term" value="F:FAD binding"/>
    <property type="evidence" value="ECO:0007669"/>
    <property type="project" value="InterPro"/>
</dbReference>
<evidence type="ECO:0000259" key="6">
    <source>
        <dbReference type="Pfam" id="PF01494"/>
    </source>
</evidence>
<dbReference type="PANTHER" id="PTHR13789:SF318">
    <property type="entry name" value="GERANYLGERANYL DIPHOSPHATE REDUCTASE"/>
    <property type="match status" value="1"/>
</dbReference>
<evidence type="ECO:0000256" key="2">
    <source>
        <dbReference type="ARBA" id="ARBA00022630"/>
    </source>
</evidence>
<gene>
    <name evidence="7" type="ORF">KM031_16265</name>
</gene>
<evidence type="ECO:0000256" key="1">
    <source>
        <dbReference type="ARBA" id="ARBA00001974"/>
    </source>
</evidence>
<evidence type="ECO:0000256" key="5">
    <source>
        <dbReference type="ARBA" id="ARBA00023033"/>
    </source>
</evidence>
<reference evidence="7" key="1">
    <citation type="submission" date="2021-06" db="EMBL/GenBank/DDBJ databases">
        <title>Direct submission.</title>
        <authorList>
            <person name="Lee C.-S."/>
            <person name="Jin L."/>
        </authorList>
    </citation>
    <scope>NUCLEOTIDE SEQUENCE</scope>
    <source>
        <strain evidence="7">Con5</strain>
    </source>
</reference>
<dbReference type="GO" id="GO:0004497">
    <property type="term" value="F:monooxygenase activity"/>
    <property type="evidence" value="ECO:0007669"/>
    <property type="project" value="UniProtKB-KW"/>
</dbReference>
<dbReference type="InterPro" id="IPR002938">
    <property type="entry name" value="FAD-bd"/>
</dbReference>
<dbReference type="AlphaFoldDB" id="A0A975P7B3"/>
<keyword evidence="5 7" id="KW-0503">Monooxygenase</keyword>
<evidence type="ECO:0000313" key="8">
    <source>
        <dbReference type="Proteomes" id="UP000679352"/>
    </source>
</evidence>
<dbReference type="Gene3D" id="3.50.50.60">
    <property type="entry name" value="FAD/NAD(P)-binding domain"/>
    <property type="match status" value="1"/>
</dbReference>
<dbReference type="KEGG" id="gfu:KM031_16265"/>
<dbReference type="InterPro" id="IPR036188">
    <property type="entry name" value="FAD/NAD-bd_sf"/>
</dbReference>
<keyword evidence="2" id="KW-0285">Flavoprotein</keyword>
<dbReference type="InterPro" id="IPR050493">
    <property type="entry name" value="FAD-dep_Monooxygenase_BioMet"/>
</dbReference>
<dbReference type="Pfam" id="PF01494">
    <property type="entry name" value="FAD_binding_3"/>
    <property type="match status" value="1"/>
</dbReference>
<dbReference type="SUPFAM" id="SSF54373">
    <property type="entry name" value="FAD-linked reductases, C-terminal domain"/>
    <property type="match status" value="1"/>
</dbReference>
<name>A0A975P7B3_9RHOB</name>
<dbReference type="PRINTS" id="PR00420">
    <property type="entry name" value="RNGMNOXGNASE"/>
</dbReference>
<keyword evidence="8" id="KW-1185">Reference proteome</keyword>
<dbReference type="EMBL" id="CP076361">
    <property type="protein sequence ID" value="QWK90343.1"/>
    <property type="molecule type" value="Genomic_DNA"/>
</dbReference>
<protein>
    <submittedName>
        <fullName evidence="7">FAD-dependent monooxygenase</fullName>
    </submittedName>
</protein>
<sequence>MQLNGAEITVLGAGVAGLAVARALALKGAEVTVLEQAEAIREVGAGLQITPNGAAVLRGLGLRGALEAASIRSTAVELRDGLEGDLVLRMDLARLRPDMGWYLTHRADLIALLAKGARDAGVQIRLLHQVTQIDLSGPRPRLVTAQGAQMTPSVLIGADGLHSRLRGALNGMVAPFFTRQVAWRTVIPAEPGAPAVAEVHMGPGRHLVSYPLRGGSLRNIVAVEERNRWVEEGWNTRDDPLSLRLAFEGFNPRVRGWLDQAEDVWLWGLFRHPVARMWGRMLPEGAVAILGDAAHPTLPFLAQGANMALEDAFILADLFAARGITGEALALYQATRAPRCRRIVAAANGNARNYHLRSPLREVAHLGLRLASRLAPAAPLAKFDWLHGFDATTSTRR</sequence>
<proteinExistence type="predicted"/>
<keyword evidence="3" id="KW-0274">FAD</keyword>
<evidence type="ECO:0000256" key="4">
    <source>
        <dbReference type="ARBA" id="ARBA00023002"/>
    </source>
</evidence>